<dbReference type="SMART" id="SM00360">
    <property type="entry name" value="RRM"/>
    <property type="match status" value="3"/>
</dbReference>
<dbReference type="Proteomes" id="UP000078046">
    <property type="component" value="Unassembled WGS sequence"/>
</dbReference>
<dbReference type="NCBIfam" id="TIGR01622">
    <property type="entry name" value="SF-CC1"/>
    <property type="match status" value="1"/>
</dbReference>
<dbReference type="SMART" id="SM00361">
    <property type="entry name" value="RRM_1"/>
    <property type="match status" value="2"/>
</dbReference>
<dbReference type="InterPro" id="IPR006509">
    <property type="entry name" value="RBM39_SF"/>
</dbReference>
<protein>
    <submittedName>
        <fullName evidence="7">CAPER alpha</fullName>
    </submittedName>
</protein>
<dbReference type="PROSITE" id="PS50102">
    <property type="entry name" value="RRM"/>
    <property type="match status" value="2"/>
</dbReference>
<dbReference type="SUPFAM" id="SSF54928">
    <property type="entry name" value="RNA-binding domain, RBD"/>
    <property type="match status" value="2"/>
</dbReference>
<keyword evidence="2" id="KW-0677">Repeat</keyword>
<proteinExistence type="predicted"/>
<dbReference type="InterPro" id="IPR003954">
    <property type="entry name" value="RRM_euk-type"/>
</dbReference>
<evidence type="ECO:0000313" key="8">
    <source>
        <dbReference type="Proteomes" id="UP000078046"/>
    </source>
</evidence>
<evidence type="ECO:0000256" key="1">
    <source>
        <dbReference type="ARBA" id="ARBA00022553"/>
    </source>
</evidence>
<evidence type="ECO:0000256" key="5">
    <source>
        <dbReference type="SAM" id="MobiDB-lite"/>
    </source>
</evidence>
<organism evidence="7 8">
    <name type="scientific">Intoshia linei</name>
    <dbReference type="NCBI Taxonomy" id="1819745"/>
    <lineage>
        <taxon>Eukaryota</taxon>
        <taxon>Metazoa</taxon>
        <taxon>Spiralia</taxon>
        <taxon>Lophotrochozoa</taxon>
        <taxon>Mesozoa</taxon>
        <taxon>Orthonectida</taxon>
        <taxon>Rhopaluridae</taxon>
        <taxon>Intoshia</taxon>
    </lineage>
</organism>
<reference evidence="7 8" key="1">
    <citation type="submission" date="2016-04" db="EMBL/GenBank/DDBJ databases">
        <title>The genome of Intoshia linei affirms orthonectids as highly simplified spiralians.</title>
        <authorList>
            <person name="Mikhailov K.V."/>
            <person name="Slusarev G.S."/>
            <person name="Nikitin M.A."/>
            <person name="Logacheva M.D."/>
            <person name="Penin A."/>
            <person name="Aleoshin V."/>
            <person name="Panchin Y.V."/>
        </authorList>
    </citation>
    <scope>NUCLEOTIDE SEQUENCE [LARGE SCALE GENOMIC DNA]</scope>
    <source>
        <strain evidence="7">Intl2013</strain>
        <tissue evidence="7">Whole animal</tissue>
    </source>
</reference>
<evidence type="ECO:0000313" key="7">
    <source>
        <dbReference type="EMBL" id="OAF71112.1"/>
    </source>
</evidence>
<dbReference type="EMBL" id="LWCA01000079">
    <property type="protein sequence ID" value="OAF71112.1"/>
    <property type="molecule type" value="Genomic_DNA"/>
</dbReference>
<feature type="region of interest" description="Disordered" evidence="5">
    <location>
        <begin position="61"/>
        <end position="98"/>
    </location>
</feature>
<accession>A0A177BBU5</accession>
<keyword evidence="8" id="KW-1185">Reference proteome</keyword>
<sequence>MESFFKVSSTRKITVNLSMSEEFDVERMLDENFERQSRRRKEYCCFICVLIIFRRKSKSPSRDRERRRRSRSRERDHDRDRRRNRDYVEPQRKQRETEFERTLTAEEKDMRTVFLMQLGPHVRSRDIEDFFRNIGEVRDVKLIMDSKTRRPKGIAYVEFYDIECVSKAIGMTEQILVDRPVKIIASQAEKNRIGSASVPLYKQHKSTLVKLYVGNLHPSVTEYNLEQLFEPFGRIENIRLEYERFTRKSLGYGYVTYSRGEDAKKALDSMNGFELAGMHTRVSYCTEKIAEMHPGGLDNDQMDRAGIDLGATGKLQLMQKLAHGTGMIVPTSLPSHSTTSRTVQQPGMFAKAKTVASTTSCFMLSNMFDIRTENDKNWDKEIRDDVIEQCAKYGGIIHIYVDKKSAQGNVYIKSPSNEMAESAVNGLHGRWFGGKMITAAYIPVQNYHKLFPSAAHQDKLLKVD</sequence>
<name>A0A177BBU5_9BILA</name>
<dbReference type="InterPro" id="IPR029123">
    <property type="entry name" value="RBM39_linker"/>
</dbReference>
<feature type="compositionally biased region" description="Basic residues" evidence="5">
    <location>
        <begin position="61"/>
        <end position="72"/>
    </location>
</feature>
<dbReference type="CDD" id="cd12285">
    <property type="entry name" value="RRM3_RBM39_like"/>
    <property type="match status" value="1"/>
</dbReference>
<evidence type="ECO:0000259" key="6">
    <source>
        <dbReference type="PROSITE" id="PS50102"/>
    </source>
</evidence>
<dbReference type="InterPro" id="IPR035979">
    <property type="entry name" value="RBD_domain_sf"/>
</dbReference>
<feature type="compositionally biased region" description="Basic and acidic residues" evidence="5">
    <location>
        <begin position="73"/>
        <end position="98"/>
    </location>
</feature>
<dbReference type="GO" id="GO:0005634">
    <property type="term" value="C:nucleus"/>
    <property type="evidence" value="ECO:0007669"/>
    <property type="project" value="InterPro"/>
</dbReference>
<dbReference type="AlphaFoldDB" id="A0A177BBU5"/>
<dbReference type="Gene3D" id="3.30.70.330">
    <property type="match status" value="3"/>
</dbReference>
<dbReference type="InterPro" id="IPR012677">
    <property type="entry name" value="Nucleotide-bd_a/b_plait_sf"/>
</dbReference>
<dbReference type="InterPro" id="IPR000504">
    <property type="entry name" value="RRM_dom"/>
</dbReference>
<evidence type="ECO:0000256" key="4">
    <source>
        <dbReference type="PROSITE-ProRule" id="PRU00176"/>
    </source>
</evidence>
<keyword evidence="3 4" id="KW-0694">RNA-binding</keyword>
<dbReference type="PANTHER" id="PTHR48036">
    <property type="entry name" value="SPLICING FACTOR (PAD-1), PUTATIVE (AFU_ORTHOLOGUE AFUA_1G15810)-RELATED"/>
    <property type="match status" value="1"/>
</dbReference>
<dbReference type="GO" id="GO:0003723">
    <property type="term" value="F:RNA binding"/>
    <property type="evidence" value="ECO:0007669"/>
    <property type="project" value="UniProtKB-UniRule"/>
</dbReference>
<dbReference type="Pfam" id="PF15519">
    <property type="entry name" value="RBM39linker"/>
    <property type="match status" value="1"/>
</dbReference>
<dbReference type="OrthoDB" id="8123449at2759"/>
<dbReference type="GO" id="GO:0006397">
    <property type="term" value="P:mRNA processing"/>
    <property type="evidence" value="ECO:0007669"/>
    <property type="project" value="InterPro"/>
</dbReference>
<feature type="domain" description="RRM" evidence="6">
    <location>
        <begin position="209"/>
        <end position="287"/>
    </location>
</feature>
<dbReference type="Pfam" id="PF00076">
    <property type="entry name" value="RRM_1"/>
    <property type="match status" value="2"/>
</dbReference>
<feature type="domain" description="RRM" evidence="6">
    <location>
        <begin position="111"/>
        <end position="188"/>
    </location>
</feature>
<evidence type="ECO:0000256" key="3">
    <source>
        <dbReference type="ARBA" id="ARBA00022884"/>
    </source>
</evidence>
<gene>
    <name evidence="7" type="ORF">A3Q56_01147</name>
</gene>
<comment type="caution">
    <text evidence="7">The sequence shown here is derived from an EMBL/GenBank/DDBJ whole genome shotgun (WGS) entry which is preliminary data.</text>
</comment>
<evidence type="ECO:0000256" key="2">
    <source>
        <dbReference type="ARBA" id="ARBA00022737"/>
    </source>
</evidence>
<keyword evidence="1" id="KW-0597">Phosphoprotein</keyword>